<dbReference type="GO" id="GO:0004028">
    <property type="term" value="F:3-chloroallyl aldehyde dehydrogenase activity"/>
    <property type="evidence" value="ECO:0007669"/>
    <property type="project" value="TreeGrafter"/>
</dbReference>
<keyword evidence="8" id="KW-0276">Fatty acid metabolism</keyword>
<evidence type="ECO:0000256" key="15">
    <source>
        <dbReference type="ARBA" id="ARBA00047498"/>
    </source>
</evidence>
<evidence type="ECO:0000256" key="16">
    <source>
        <dbReference type="ARBA" id="ARBA00047531"/>
    </source>
</evidence>
<comment type="subcellular location">
    <subcellularLocation>
        <location evidence="1">Endoplasmic reticulum membrane</location>
        <topology evidence="1">Single-pass membrane protein</topology>
        <orientation evidence="1">Cytoplasmic side</orientation>
    </subcellularLocation>
    <subcellularLocation>
        <location evidence="2">Microsome membrane</location>
    </subcellularLocation>
</comment>
<evidence type="ECO:0000256" key="9">
    <source>
        <dbReference type="ARBA" id="ARBA00022848"/>
    </source>
</evidence>
<dbReference type="GO" id="GO:0005789">
    <property type="term" value="C:endoplasmic reticulum membrane"/>
    <property type="evidence" value="ECO:0007669"/>
    <property type="project" value="UniProtKB-SubCell"/>
</dbReference>
<dbReference type="InterPro" id="IPR016163">
    <property type="entry name" value="Ald_DH_C"/>
</dbReference>
<dbReference type="PANTHER" id="PTHR43570:SF9">
    <property type="entry name" value="ALDEHYDE DEHYDROGENASE FAMILY 3 MEMBER A2"/>
    <property type="match status" value="1"/>
</dbReference>
<evidence type="ECO:0000256" key="26">
    <source>
        <dbReference type="ARBA" id="ARBA00049148"/>
    </source>
</evidence>
<dbReference type="RefSeq" id="XP_039236953.1">
    <property type="nucleotide sequence ID" value="XM_039381019.1"/>
</dbReference>
<keyword evidence="6" id="KW-0812">Transmembrane</keyword>
<keyword evidence="32" id="KW-0175">Coiled coil</keyword>
<evidence type="ECO:0000256" key="19">
    <source>
        <dbReference type="ARBA" id="ARBA00048322"/>
    </source>
</evidence>
<comment type="catalytic activity">
    <reaction evidence="16">
        <text>heptanal + NAD(+) + H2O = heptanoate + NADH + 2 H(+)</text>
        <dbReference type="Rhea" id="RHEA:44108"/>
        <dbReference type="ChEBI" id="CHEBI:15377"/>
        <dbReference type="ChEBI" id="CHEBI:15378"/>
        <dbReference type="ChEBI" id="CHEBI:32362"/>
        <dbReference type="ChEBI" id="CHEBI:34787"/>
        <dbReference type="ChEBI" id="CHEBI:57540"/>
        <dbReference type="ChEBI" id="CHEBI:57945"/>
    </reaction>
</comment>
<name>A0A7R5KH43_9PASS</name>
<evidence type="ECO:0000256" key="20">
    <source>
        <dbReference type="ARBA" id="ARBA00048607"/>
    </source>
</evidence>
<evidence type="ECO:0000256" key="12">
    <source>
        <dbReference type="ARBA" id="ARBA00023027"/>
    </source>
</evidence>
<evidence type="ECO:0000313" key="34">
    <source>
        <dbReference type="Proteomes" id="UP000504627"/>
    </source>
</evidence>
<dbReference type="InterPro" id="IPR016161">
    <property type="entry name" value="Ald_DH/histidinol_DH"/>
</dbReference>
<protein>
    <recommendedName>
        <fullName evidence="28">Aldehyde dehydrogenase</fullName>
    </recommendedName>
</protein>
<comment type="catalytic activity">
    <reaction evidence="21">
        <text>octadecanal + NAD(+) + H2O = octadecanoate + NADH + 2 H(+)</text>
        <dbReference type="Rhea" id="RHEA:44020"/>
        <dbReference type="ChEBI" id="CHEBI:15377"/>
        <dbReference type="ChEBI" id="CHEBI:15378"/>
        <dbReference type="ChEBI" id="CHEBI:17034"/>
        <dbReference type="ChEBI" id="CHEBI:25629"/>
        <dbReference type="ChEBI" id="CHEBI:57540"/>
        <dbReference type="ChEBI" id="CHEBI:57945"/>
    </reaction>
</comment>
<evidence type="ECO:0000256" key="32">
    <source>
        <dbReference type="SAM" id="Coils"/>
    </source>
</evidence>
<dbReference type="InterPro" id="IPR015590">
    <property type="entry name" value="Aldehyde_DH_dom"/>
</dbReference>
<evidence type="ECO:0000256" key="1">
    <source>
        <dbReference type="ARBA" id="ARBA00004131"/>
    </source>
</evidence>
<feature type="domain" description="Aldehyde dehydrogenase" evidence="33">
    <location>
        <begin position="2"/>
        <end position="426"/>
    </location>
</feature>
<dbReference type="Proteomes" id="UP000504627">
    <property type="component" value="Unplaced"/>
</dbReference>
<dbReference type="InParanoid" id="A0A7R5KH43"/>
<evidence type="ECO:0000256" key="28">
    <source>
        <dbReference type="PIRNR" id="PIRNR036492"/>
    </source>
</evidence>
<evidence type="ECO:0000313" key="35">
    <source>
        <dbReference type="RefSeq" id="XP_039236953.1"/>
    </source>
</evidence>
<evidence type="ECO:0000256" key="23">
    <source>
        <dbReference type="ARBA" id="ARBA00048826"/>
    </source>
</evidence>
<keyword evidence="9" id="KW-0492">Microsome</keyword>
<dbReference type="InterPro" id="IPR029510">
    <property type="entry name" value="Ald_DH_CS_GLU"/>
</dbReference>
<dbReference type="PANTHER" id="PTHR43570">
    <property type="entry name" value="ALDEHYDE DEHYDROGENASE"/>
    <property type="match status" value="1"/>
</dbReference>
<comment type="catalytic activity">
    <reaction evidence="20">
        <text>22-oxodocosanoate + NAD(+) + H2O = docosanedioate + NADH + 2 H(+)</text>
        <dbReference type="Rhea" id="RHEA:39015"/>
        <dbReference type="ChEBI" id="CHEBI:15377"/>
        <dbReference type="ChEBI" id="CHEBI:15378"/>
        <dbReference type="ChEBI" id="CHEBI:57540"/>
        <dbReference type="ChEBI" id="CHEBI:57945"/>
        <dbReference type="ChEBI" id="CHEBI:76298"/>
        <dbReference type="ChEBI" id="CHEBI:76299"/>
    </reaction>
</comment>
<feature type="active site" evidence="29">
    <location>
        <position position="244"/>
    </location>
</feature>
<dbReference type="GO" id="GO:0120553">
    <property type="term" value="F:farnesal dehydrogenase (NAD+) activity"/>
    <property type="evidence" value="ECO:0007669"/>
    <property type="project" value="UniProtKB-EC"/>
</dbReference>
<comment type="subunit">
    <text evidence="4">Homodimer.</text>
</comment>
<dbReference type="CDD" id="cd07132">
    <property type="entry name" value="ALDH_F3AB"/>
    <property type="match status" value="1"/>
</dbReference>
<comment type="catalytic activity">
    <reaction evidence="24">
        <text>a fatty aldehyde + NAD(+) + H2O = a fatty acid + NADH + 2 H(+)</text>
        <dbReference type="Rhea" id="RHEA:49832"/>
        <dbReference type="ChEBI" id="CHEBI:15377"/>
        <dbReference type="ChEBI" id="CHEBI:15378"/>
        <dbReference type="ChEBI" id="CHEBI:28868"/>
        <dbReference type="ChEBI" id="CHEBI:35746"/>
        <dbReference type="ChEBI" id="CHEBI:57540"/>
        <dbReference type="ChEBI" id="CHEBI:57945"/>
    </reaction>
</comment>
<dbReference type="InterPro" id="IPR016160">
    <property type="entry name" value="Ald_DH_CS_CYS"/>
</dbReference>
<evidence type="ECO:0000256" key="6">
    <source>
        <dbReference type="ARBA" id="ARBA00022692"/>
    </source>
</evidence>
<dbReference type="PROSITE" id="PS00070">
    <property type="entry name" value="ALDEHYDE_DEHYDR_CYS"/>
    <property type="match status" value="1"/>
</dbReference>
<comment type="catalytic activity">
    <reaction evidence="23">
        <text>(2E)-hexadecenal + NAD(+) + H2O = (E)-hexadec-2-enoate + NADH + 2 H(+)</text>
        <dbReference type="Rhea" id="RHEA:36135"/>
        <dbReference type="ChEBI" id="CHEBI:15377"/>
        <dbReference type="ChEBI" id="CHEBI:15378"/>
        <dbReference type="ChEBI" id="CHEBI:17585"/>
        <dbReference type="ChEBI" id="CHEBI:57540"/>
        <dbReference type="ChEBI" id="CHEBI:57945"/>
        <dbReference type="ChEBI" id="CHEBI:72745"/>
    </reaction>
</comment>
<organism evidence="34 35">
    <name type="scientific">Pipra filicauda</name>
    <name type="common">Wire-tailed manakin</name>
    <dbReference type="NCBI Taxonomy" id="649802"/>
    <lineage>
        <taxon>Eukaryota</taxon>
        <taxon>Metazoa</taxon>
        <taxon>Chordata</taxon>
        <taxon>Craniata</taxon>
        <taxon>Vertebrata</taxon>
        <taxon>Euteleostomi</taxon>
        <taxon>Archelosauria</taxon>
        <taxon>Archosauria</taxon>
        <taxon>Dinosauria</taxon>
        <taxon>Saurischia</taxon>
        <taxon>Theropoda</taxon>
        <taxon>Coelurosauria</taxon>
        <taxon>Aves</taxon>
        <taxon>Neognathae</taxon>
        <taxon>Neoaves</taxon>
        <taxon>Telluraves</taxon>
        <taxon>Australaves</taxon>
        <taxon>Passeriformes</taxon>
        <taxon>Pipridae</taxon>
        <taxon>Pipra</taxon>
    </lineage>
</organism>
<evidence type="ECO:0000256" key="21">
    <source>
        <dbReference type="ARBA" id="ARBA00048648"/>
    </source>
</evidence>
<dbReference type="GeneID" id="113999850"/>
<comment type="catalytic activity">
    <reaction evidence="25">
        <text>decanal + NAD(+) + H2O = decanoate + NADH + 2 H(+)</text>
        <dbReference type="Rhea" id="RHEA:44104"/>
        <dbReference type="ChEBI" id="CHEBI:15377"/>
        <dbReference type="ChEBI" id="CHEBI:15378"/>
        <dbReference type="ChEBI" id="CHEBI:27689"/>
        <dbReference type="ChEBI" id="CHEBI:31457"/>
        <dbReference type="ChEBI" id="CHEBI:57540"/>
        <dbReference type="ChEBI" id="CHEBI:57945"/>
    </reaction>
</comment>
<dbReference type="InterPro" id="IPR016162">
    <property type="entry name" value="Ald_DH_N"/>
</dbReference>
<keyword evidence="11 28" id="KW-0560">Oxidoreductase</keyword>
<evidence type="ECO:0000256" key="30">
    <source>
        <dbReference type="PROSITE-ProRule" id="PRU10007"/>
    </source>
</evidence>
<evidence type="ECO:0000256" key="22">
    <source>
        <dbReference type="ARBA" id="ARBA00048806"/>
    </source>
</evidence>
<dbReference type="AlphaFoldDB" id="A0A7R5KH43"/>
<dbReference type="PROSITE" id="PS00687">
    <property type="entry name" value="ALDEHYDE_DEHYDR_GLU"/>
    <property type="match status" value="1"/>
</dbReference>
<keyword evidence="14" id="KW-0472">Membrane</keyword>
<sequence length="488" mass="54183">MERIEKVVRQARAAFNSGRSRSLEFRMQQLKALERMVKEKEKEILAALHADLHKSGPTVYNTEILSVLGELTLAMEKLPSWAAPQHLKKNLLTMRDEVFVNFEPLGVVLIIGAWNYPFVLVMHPLIGAIAAGNAVVVKPSEVSENTAQLVADLLPQYLDQELYPVVTGGAPETTELLTQRFDHILYTGNTAVGKIVMAAAAKHLTPVTLELGGKNPCYIDKDCDLAVTCRRITWGKYTNCGQICIAPDYILCDPSIQSQVVENIKATLLEFYGEDVKSSPDYERIVNKRHFKRVVGLLEGQKIAHGGESDEASCFIAPTILMDVSPDSKVMEEEIFGPVLPIVTVKSIEEAIEFINRREKPLALYVFSNNKKLIRRVISETSSGGMTANDVLMHTVVPDLPFGGVGHSGMGAYHGRCSFETFSHRRTCLIRDLRLDVLNKMRYPPVSQERMDVAKFVLLKHCSDCRVGQFLSALLGAVKAVMAKIFSP</sequence>
<evidence type="ECO:0000256" key="4">
    <source>
        <dbReference type="ARBA" id="ARBA00011738"/>
    </source>
</evidence>
<dbReference type="Pfam" id="PF00171">
    <property type="entry name" value="Aldedh"/>
    <property type="match status" value="1"/>
</dbReference>
<evidence type="ECO:0000256" key="24">
    <source>
        <dbReference type="ARBA" id="ARBA00048895"/>
    </source>
</evidence>
<gene>
    <name evidence="35" type="primary">LOC113999850</name>
</gene>
<evidence type="ECO:0000256" key="18">
    <source>
        <dbReference type="ARBA" id="ARBA00047959"/>
    </source>
</evidence>
<evidence type="ECO:0000259" key="33">
    <source>
        <dbReference type="Pfam" id="PF00171"/>
    </source>
</evidence>
<evidence type="ECO:0000256" key="17">
    <source>
        <dbReference type="ARBA" id="ARBA00047920"/>
    </source>
</evidence>
<dbReference type="Gene3D" id="3.40.309.10">
    <property type="entry name" value="Aldehyde Dehydrogenase, Chain A, domain 2"/>
    <property type="match status" value="1"/>
</dbReference>
<comment type="catalytic activity">
    <reaction evidence="18">
        <text>tetradecanal + NAD(+) + H2O = tetradecanoate + NADH + 2 H(+)</text>
        <dbReference type="Rhea" id="RHEA:44172"/>
        <dbReference type="ChEBI" id="CHEBI:15377"/>
        <dbReference type="ChEBI" id="CHEBI:15378"/>
        <dbReference type="ChEBI" id="CHEBI:30807"/>
        <dbReference type="ChEBI" id="CHEBI:57540"/>
        <dbReference type="ChEBI" id="CHEBI:57945"/>
        <dbReference type="ChEBI" id="CHEBI:84067"/>
    </reaction>
</comment>
<keyword evidence="10" id="KW-1133">Transmembrane helix</keyword>
<evidence type="ECO:0000256" key="7">
    <source>
        <dbReference type="ARBA" id="ARBA00022824"/>
    </source>
</evidence>
<evidence type="ECO:0000256" key="31">
    <source>
        <dbReference type="RuleBase" id="RU003345"/>
    </source>
</evidence>
<comment type="catalytic activity">
    <reaction evidence="22">
        <text>octanal + NAD(+) + H2O = octanoate + NADH + 2 H(+)</text>
        <dbReference type="Rhea" id="RHEA:44100"/>
        <dbReference type="ChEBI" id="CHEBI:15377"/>
        <dbReference type="ChEBI" id="CHEBI:15378"/>
        <dbReference type="ChEBI" id="CHEBI:17935"/>
        <dbReference type="ChEBI" id="CHEBI:25646"/>
        <dbReference type="ChEBI" id="CHEBI:57540"/>
        <dbReference type="ChEBI" id="CHEBI:57945"/>
    </reaction>
</comment>
<dbReference type="SUPFAM" id="SSF53720">
    <property type="entry name" value="ALDH-like"/>
    <property type="match status" value="1"/>
</dbReference>
<evidence type="ECO:0000256" key="5">
    <source>
        <dbReference type="ARBA" id="ARBA00022553"/>
    </source>
</evidence>
<dbReference type="FunFam" id="3.40.605.10:FF:000004">
    <property type="entry name" value="Aldehyde dehydrogenase"/>
    <property type="match status" value="1"/>
</dbReference>
<keyword evidence="5" id="KW-0597">Phosphoprotein</keyword>
<dbReference type="GO" id="GO:0006081">
    <property type="term" value="P:aldehyde metabolic process"/>
    <property type="evidence" value="ECO:0007669"/>
    <property type="project" value="InterPro"/>
</dbReference>
<evidence type="ECO:0000256" key="25">
    <source>
        <dbReference type="ARBA" id="ARBA00048972"/>
    </source>
</evidence>
<evidence type="ECO:0000256" key="29">
    <source>
        <dbReference type="PIRSR" id="PIRSR036492-1"/>
    </source>
</evidence>
<comment type="catalytic activity">
    <reaction evidence="27">
        <text>an aldehyde + NAD(+) + H2O = a carboxylate + NADH + 2 H(+)</text>
        <dbReference type="Rhea" id="RHEA:16185"/>
        <dbReference type="ChEBI" id="CHEBI:15377"/>
        <dbReference type="ChEBI" id="CHEBI:15378"/>
        <dbReference type="ChEBI" id="CHEBI:17478"/>
        <dbReference type="ChEBI" id="CHEBI:29067"/>
        <dbReference type="ChEBI" id="CHEBI:57540"/>
        <dbReference type="ChEBI" id="CHEBI:57945"/>
        <dbReference type="EC" id="1.2.1.3"/>
    </reaction>
</comment>
<dbReference type="Gene3D" id="3.40.605.10">
    <property type="entry name" value="Aldehyde Dehydrogenase, Chain A, domain 1"/>
    <property type="match status" value="1"/>
</dbReference>
<keyword evidence="12" id="KW-0520">NAD</keyword>
<accession>A0A7R5KH43</accession>
<comment type="catalytic activity">
    <reaction evidence="15">
        <text>2,6,10,14-tetramethylpentadecanal + NAD(+) + H2O = 2,6,10,14-tetramethylpentadecanoate + NADH + 2 H(+)</text>
        <dbReference type="Rhea" id="RHEA:44016"/>
        <dbReference type="ChEBI" id="CHEBI:15377"/>
        <dbReference type="ChEBI" id="CHEBI:15378"/>
        <dbReference type="ChEBI" id="CHEBI:49189"/>
        <dbReference type="ChEBI" id="CHEBI:57540"/>
        <dbReference type="ChEBI" id="CHEBI:57945"/>
        <dbReference type="ChEBI" id="CHEBI:77268"/>
    </reaction>
</comment>
<keyword evidence="13" id="KW-0443">Lipid metabolism</keyword>
<evidence type="ECO:0000256" key="14">
    <source>
        <dbReference type="ARBA" id="ARBA00023136"/>
    </source>
</evidence>
<proteinExistence type="inferred from homology"/>
<comment type="catalytic activity">
    <reaction evidence="19">
        <text>dodecanoate + NADH + 2 H(+) = dodecanal + NAD(+) + H2O</text>
        <dbReference type="Rhea" id="RHEA:44168"/>
        <dbReference type="ChEBI" id="CHEBI:15377"/>
        <dbReference type="ChEBI" id="CHEBI:15378"/>
        <dbReference type="ChEBI" id="CHEBI:18262"/>
        <dbReference type="ChEBI" id="CHEBI:27836"/>
        <dbReference type="ChEBI" id="CHEBI:57540"/>
        <dbReference type="ChEBI" id="CHEBI:57945"/>
    </reaction>
</comment>
<comment type="catalytic activity">
    <reaction evidence="26">
        <text>hexadecanoate + NADH + 2 H(+) = hexadecanal + NAD(+) + H2O</text>
        <dbReference type="Rhea" id="RHEA:33739"/>
        <dbReference type="ChEBI" id="CHEBI:7896"/>
        <dbReference type="ChEBI" id="CHEBI:15377"/>
        <dbReference type="ChEBI" id="CHEBI:15378"/>
        <dbReference type="ChEBI" id="CHEBI:17600"/>
        <dbReference type="ChEBI" id="CHEBI:57540"/>
        <dbReference type="ChEBI" id="CHEBI:57945"/>
    </reaction>
</comment>
<comment type="similarity">
    <text evidence="3 28 31">Belongs to the aldehyde dehydrogenase family.</text>
</comment>
<evidence type="ECO:0000256" key="3">
    <source>
        <dbReference type="ARBA" id="ARBA00009986"/>
    </source>
</evidence>
<dbReference type="GO" id="GO:0006631">
    <property type="term" value="P:fatty acid metabolic process"/>
    <property type="evidence" value="ECO:0007669"/>
    <property type="project" value="UniProtKB-KW"/>
</dbReference>
<feature type="coiled-coil region" evidence="32">
    <location>
        <begin position="23"/>
        <end position="50"/>
    </location>
</feature>
<evidence type="ECO:0000256" key="2">
    <source>
        <dbReference type="ARBA" id="ARBA00004524"/>
    </source>
</evidence>
<evidence type="ECO:0000256" key="8">
    <source>
        <dbReference type="ARBA" id="ARBA00022832"/>
    </source>
</evidence>
<comment type="catalytic activity">
    <reaction evidence="17">
        <text>(2E,6E)-farnesal + NAD(+) + H2O = (2E,6E)-farnesoate + NADH + 2 H(+)</text>
        <dbReference type="Rhea" id="RHEA:24216"/>
        <dbReference type="ChEBI" id="CHEBI:15377"/>
        <dbReference type="ChEBI" id="CHEBI:15378"/>
        <dbReference type="ChEBI" id="CHEBI:15894"/>
        <dbReference type="ChEBI" id="CHEBI:57540"/>
        <dbReference type="ChEBI" id="CHEBI:57945"/>
        <dbReference type="ChEBI" id="CHEBI:83276"/>
        <dbReference type="EC" id="1.2.1.94"/>
    </reaction>
</comment>
<reference evidence="35" key="1">
    <citation type="submission" date="2025-08" db="UniProtKB">
        <authorList>
            <consortium name="RefSeq"/>
        </authorList>
    </citation>
    <scope>IDENTIFICATION</scope>
    <source>
        <tissue evidence="35">Muscle</tissue>
    </source>
</reference>
<evidence type="ECO:0000256" key="11">
    <source>
        <dbReference type="ARBA" id="ARBA00023002"/>
    </source>
</evidence>
<dbReference type="InterPro" id="IPR012394">
    <property type="entry name" value="Aldehyde_DH_NAD(P)"/>
</dbReference>
<evidence type="ECO:0000256" key="10">
    <source>
        <dbReference type="ARBA" id="ARBA00022989"/>
    </source>
</evidence>
<feature type="active site" evidence="29 30">
    <location>
        <position position="210"/>
    </location>
</feature>
<dbReference type="PIRSF" id="PIRSF036492">
    <property type="entry name" value="ALDH"/>
    <property type="match status" value="1"/>
</dbReference>
<evidence type="ECO:0000256" key="27">
    <source>
        <dbReference type="ARBA" id="ARBA00049194"/>
    </source>
</evidence>
<evidence type="ECO:0000256" key="13">
    <source>
        <dbReference type="ARBA" id="ARBA00023098"/>
    </source>
</evidence>
<dbReference type="FunFam" id="3.40.309.10:FF:000003">
    <property type="entry name" value="Aldehyde dehydrogenase"/>
    <property type="match status" value="1"/>
</dbReference>
<keyword evidence="34" id="KW-1185">Reference proteome</keyword>
<keyword evidence="7" id="KW-0256">Endoplasmic reticulum</keyword>